<dbReference type="Pfam" id="PF02874">
    <property type="entry name" value="ATP-synt_ab_N"/>
    <property type="match status" value="1"/>
</dbReference>
<dbReference type="GO" id="GO:0030257">
    <property type="term" value="C:type III protein secretion system complex"/>
    <property type="evidence" value="ECO:0007669"/>
    <property type="project" value="InterPro"/>
</dbReference>
<keyword evidence="4" id="KW-0547">Nucleotide-binding</keyword>
<sequence length="462" mass="49189">MAVTAADLQAAAPRMDEALPDGPDSLLDWSRLQAALETADPRPTQGWVEQVVGLAVEARGPVSSLGELCWIHRAGLPPVPAEVVGFRGPHTLLMPLGDARAIRPGSLVEATGRGFTVGVGEGLLGRVLDGLGRPLDGQGPVAVEAWYPAEGEPPPPLARQPIREPLPVGVRSIDALLTCGRGQRVGIFAGSGVGKSTLLAMMTRHTAADVVVVALIGERNREVRDFVDHHLAGSRRRTVVVAATADRPALVRIKAAQVATAIAEFFRDRGRHVLLVMDSVTRYAMALREVGLAVGEPPATRGYPPSVFAALPRLLERAGTGPRGSITGFYTVLVDGDDLNEPIADAVRGTLDGHIVLSRQLAEEGQFPAVDVLASVSRLMPELVEPAHWAAAQRLRRWLGAYREARDLLEIGAYQRGSNPDVDRALERMPAIRAFLTQGRDEASPFAEAVARLQEVAGGAVT</sequence>
<evidence type="ECO:0000256" key="3">
    <source>
        <dbReference type="ARBA" id="ARBA00022490"/>
    </source>
</evidence>
<dbReference type="FunFam" id="3.40.50.12240:FF:000002">
    <property type="entry name" value="Flagellum-specific ATP synthase FliI"/>
    <property type="match status" value="1"/>
</dbReference>
<evidence type="ECO:0000256" key="1">
    <source>
        <dbReference type="ARBA" id="ARBA00004496"/>
    </source>
</evidence>
<dbReference type="eggNOG" id="COG1157">
    <property type="taxonomic scope" value="Bacteria"/>
</dbReference>
<dbReference type="AlphaFoldDB" id="E6SJN1"/>
<keyword evidence="5" id="KW-0067">ATP-binding</keyword>
<accession>E6SJN1</accession>
<evidence type="ECO:0000256" key="5">
    <source>
        <dbReference type="ARBA" id="ARBA00022840"/>
    </source>
</evidence>
<dbReference type="CDD" id="cd18117">
    <property type="entry name" value="ATP-synt_flagellum-secretory_path_III_N"/>
    <property type="match status" value="1"/>
</dbReference>
<dbReference type="GO" id="GO:0030254">
    <property type="term" value="P:protein secretion by the type III secretion system"/>
    <property type="evidence" value="ECO:0007669"/>
    <property type="project" value="InterPro"/>
</dbReference>
<dbReference type="InterPro" id="IPR005714">
    <property type="entry name" value="ATPase_T3SS_FliI/YscN"/>
</dbReference>
<reference evidence="11 12" key="1">
    <citation type="journal article" date="2010" name="Stand. Genomic Sci.">
        <title>Complete genome sequence of Thermaerobacter marianensis type strain (7p75a).</title>
        <authorList>
            <person name="Han C."/>
            <person name="Gu W."/>
            <person name="Zhang X."/>
            <person name="Lapidus A."/>
            <person name="Nolan M."/>
            <person name="Copeland A."/>
            <person name="Lucas S."/>
            <person name="Del Rio T.G."/>
            <person name="Tice H."/>
            <person name="Cheng J.F."/>
            <person name="Tapia R."/>
            <person name="Goodwin L."/>
            <person name="Pitluck S."/>
            <person name="Pagani I."/>
            <person name="Ivanova N."/>
            <person name="Mavromatis K."/>
            <person name="Mikhailova N."/>
            <person name="Pati A."/>
            <person name="Chen A."/>
            <person name="Palaniappan K."/>
            <person name="Land M."/>
            <person name="Hauser L."/>
            <person name="Chang Y.J."/>
            <person name="Jeffries C.D."/>
            <person name="Schneider S."/>
            <person name="Rohde M."/>
            <person name="Goker M."/>
            <person name="Pukall R."/>
            <person name="Woyke T."/>
            <person name="Bristow J."/>
            <person name="Eisen J.A."/>
            <person name="Markowitz V."/>
            <person name="Hugenholtz P."/>
            <person name="Kyrpides N.C."/>
            <person name="Klenk H.P."/>
            <person name="Detter J.C."/>
        </authorList>
    </citation>
    <scope>NUCLEOTIDE SEQUENCE [LARGE SCALE GENOMIC DNA]</scope>
    <source>
        <strain evidence="12">ATCC 700841 / DSM 12885 / JCM 10246 / 7p75a</strain>
    </source>
</reference>
<keyword evidence="3" id="KW-0963">Cytoplasm</keyword>
<evidence type="ECO:0000259" key="10">
    <source>
        <dbReference type="SMART" id="SM00382"/>
    </source>
</evidence>
<dbReference type="InterPro" id="IPR027417">
    <property type="entry name" value="P-loop_NTPase"/>
</dbReference>
<evidence type="ECO:0000256" key="6">
    <source>
        <dbReference type="ARBA" id="ARBA00022927"/>
    </source>
</evidence>
<dbReference type="PANTHER" id="PTHR15184:SF9">
    <property type="entry name" value="SPI-1 TYPE 3 SECRETION SYSTEM ATPASE"/>
    <property type="match status" value="1"/>
</dbReference>
<keyword evidence="6" id="KW-0653">Protein transport</keyword>
<gene>
    <name evidence="11" type="ordered locus">Tmar_0981</name>
</gene>
<name>E6SJN1_THEM7</name>
<feature type="domain" description="AAA+ ATPase" evidence="10">
    <location>
        <begin position="181"/>
        <end position="361"/>
    </location>
</feature>
<dbReference type="EC" id="3.6.3.15" evidence="11"/>
<dbReference type="SUPFAM" id="SSF52540">
    <property type="entry name" value="P-loop containing nucleoside triphosphate hydrolases"/>
    <property type="match status" value="1"/>
</dbReference>
<dbReference type="Proteomes" id="UP000008915">
    <property type="component" value="Chromosome"/>
</dbReference>
<evidence type="ECO:0000313" key="11">
    <source>
        <dbReference type="EMBL" id="ADU51094.1"/>
    </source>
</evidence>
<protein>
    <submittedName>
        <fullName evidence="11">Type III secretion system ATPase, FliI/YscN</fullName>
        <ecNumber evidence="11">3.6.3.15</ecNumber>
    </submittedName>
</protein>
<dbReference type="GO" id="GO:0005524">
    <property type="term" value="F:ATP binding"/>
    <property type="evidence" value="ECO:0007669"/>
    <property type="project" value="UniProtKB-KW"/>
</dbReference>
<evidence type="ECO:0000256" key="8">
    <source>
        <dbReference type="ARBA" id="ARBA00023065"/>
    </source>
</evidence>
<dbReference type="STRING" id="644966.Tmar_0981"/>
<dbReference type="GO" id="GO:0005737">
    <property type="term" value="C:cytoplasm"/>
    <property type="evidence" value="ECO:0007669"/>
    <property type="project" value="UniProtKB-SubCell"/>
</dbReference>
<dbReference type="InterPro" id="IPR000194">
    <property type="entry name" value="ATPase_F1/V1/A1_a/bsu_nucl-bd"/>
</dbReference>
<dbReference type="GO" id="GO:0016887">
    <property type="term" value="F:ATP hydrolysis activity"/>
    <property type="evidence" value="ECO:0007669"/>
    <property type="project" value="InterPro"/>
</dbReference>
<dbReference type="PANTHER" id="PTHR15184">
    <property type="entry name" value="ATP SYNTHASE"/>
    <property type="match status" value="1"/>
</dbReference>
<dbReference type="KEGG" id="tmr:Tmar_0981"/>
<dbReference type="HOGENOM" id="CLU_022398_5_1_9"/>
<evidence type="ECO:0000256" key="4">
    <source>
        <dbReference type="ARBA" id="ARBA00022741"/>
    </source>
</evidence>
<reference evidence="12" key="2">
    <citation type="journal article" date="2010" name="Stand. Genomic Sci.">
        <title>Complete genome sequence of Thermaerobacter marianensis type strain (7p75aT).</title>
        <authorList>
            <person name="Han C."/>
            <person name="Gu W."/>
            <person name="Zhang X."/>
            <person name="Lapidus A."/>
            <person name="Nolan M."/>
            <person name="Copeland A."/>
            <person name="Lucas S."/>
            <person name="Glavina Del Rio T."/>
            <person name="Tice H."/>
            <person name="Cheng J."/>
            <person name="Tapia R."/>
            <person name="Goodwin L."/>
            <person name="Pitluck S."/>
            <person name="Pagani I."/>
            <person name="Ivanova N."/>
            <person name="Mavromatis K."/>
            <person name="Mikhailova N."/>
            <person name="Pati A."/>
            <person name="Chen A."/>
            <person name="Palaniappan K."/>
            <person name="Land M."/>
            <person name="Hauser L."/>
            <person name="Chang Y."/>
            <person name="Jeffries C."/>
            <person name="Schneider S."/>
            <person name="Rohde M."/>
            <person name="Goker M."/>
            <person name="Pukall R."/>
            <person name="Woyke T."/>
            <person name="Bristow J."/>
            <person name="Eisen J."/>
            <person name="Markowitz V."/>
            <person name="Hugenholtz P."/>
            <person name="Kyrpides N."/>
            <person name="Klenk H."/>
            <person name="Detter J."/>
        </authorList>
    </citation>
    <scope>NUCLEOTIDE SEQUENCE [LARGE SCALE GENOMIC DNA]</scope>
    <source>
        <strain evidence="12">ATCC 700841 / DSM 12885 / JCM 10246 / 7p75a</strain>
    </source>
</reference>
<dbReference type="NCBIfam" id="TIGR01026">
    <property type="entry name" value="fliI_yscN"/>
    <property type="match status" value="1"/>
</dbReference>
<dbReference type="InterPro" id="IPR040627">
    <property type="entry name" value="T3SS_ATPase_C"/>
</dbReference>
<comment type="subcellular location">
    <subcellularLocation>
        <location evidence="1">Cytoplasm</location>
    </subcellularLocation>
</comment>
<dbReference type="Gene3D" id="3.40.50.12240">
    <property type="match status" value="1"/>
</dbReference>
<keyword evidence="8" id="KW-0406">Ion transport</keyword>
<dbReference type="RefSeq" id="WP_013495399.1">
    <property type="nucleotide sequence ID" value="NC_014831.1"/>
</dbReference>
<proteinExistence type="predicted"/>
<dbReference type="InterPro" id="IPR050053">
    <property type="entry name" value="ATPase_alpha/beta_chains"/>
</dbReference>
<dbReference type="Pfam" id="PF00006">
    <property type="entry name" value="ATP-synt_ab"/>
    <property type="match status" value="1"/>
</dbReference>
<comment type="catalytic activity">
    <reaction evidence="9">
        <text>ATP + H2O + cellular proteinSide 1 = ADP + phosphate + cellular proteinSide 2.</text>
        <dbReference type="EC" id="7.4.2.8"/>
    </reaction>
</comment>
<evidence type="ECO:0000256" key="9">
    <source>
        <dbReference type="ARBA" id="ARBA00034006"/>
    </source>
</evidence>
<evidence type="ECO:0000256" key="2">
    <source>
        <dbReference type="ARBA" id="ARBA00022448"/>
    </source>
</evidence>
<dbReference type="GO" id="GO:0046933">
    <property type="term" value="F:proton-transporting ATP synthase activity, rotational mechanism"/>
    <property type="evidence" value="ECO:0007669"/>
    <property type="project" value="TreeGrafter"/>
</dbReference>
<dbReference type="EMBL" id="CP002344">
    <property type="protein sequence ID" value="ADU51094.1"/>
    <property type="molecule type" value="Genomic_DNA"/>
</dbReference>
<dbReference type="SMART" id="SM00382">
    <property type="entry name" value="AAA"/>
    <property type="match status" value="1"/>
</dbReference>
<keyword evidence="11" id="KW-0378">Hydrolase</keyword>
<keyword evidence="2" id="KW-0813">Transport</keyword>
<dbReference type="CDD" id="cd01136">
    <property type="entry name" value="ATPase_flagellum-secretory_path_III"/>
    <property type="match status" value="1"/>
</dbReference>
<dbReference type="InterPro" id="IPR020003">
    <property type="entry name" value="ATPase_a/bsu_AS"/>
</dbReference>
<dbReference type="CDD" id="cd18114">
    <property type="entry name" value="ATP-synt_flagellum-secretory_path_III_C"/>
    <property type="match status" value="1"/>
</dbReference>
<dbReference type="InterPro" id="IPR003593">
    <property type="entry name" value="AAA+_ATPase"/>
</dbReference>
<dbReference type="Pfam" id="PF18269">
    <property type="entry name" value="T3SS_ATPase_C"/>
    <property type="match status" value="1"/>
</dbReference>
<evidence type="ECO:0000313" key="12">
    <source>
        <dbReference type="Proteomes" id="UP000008915"/>
    </source>
</evidence>
<keyword evidence="7" id="KW-1278">Translocase</keyword>
<dbReference type="GO" id="GO:0008564">
    <property type="term" value="F:protein-exporting ATPase activity"/>
    <property type="evidence" value="ECO:0007669"/>
    <property type="project" value="UniProtKB-EC"/>
</dbReference>
<evidence type="ECO:0000256" key="7">
    <source>
        <dbReference type="ARBA" id="ARBA00022967"/>
    </source>
</evidence>
<keyword evidence="12" id="KW-1185">Reference proteome</keyword>
<organism evidence="11 12">
    <name type="scientific">Thermaerobacter marianensis (strain ATCC 700841 / DSM 12885 / JCM 10246 / 7p75a)</name>
    <dbReference type="NCBI Taxonomy" id="644966"/>
    <lineage>
        <taxon>Bacteria</taxon>
        <taxon>Bacillati</taxon>
        <taxon>Bacillota</taxon>
        <taxon>Clostridia</taxon>
        <taxon>Eubacteriales</taxon>
        <taxon>Clostridiales Family XVII. Incertae Sedis</taxon>
        <taxon>Thermaerobacter</taxon>
    </lineage>
</organism>
<dbReference type="PROSITE" id="PS00152">
    <property type="entry name" value="ATPASE_ALPHA_BETA"/>
    <property type="match status" value="1"/>
</dbReference>
<dbReference type="InterPro" id="IPR004100">
    <property type="entry name" value="ATPase_F1/V1/A1_a/bsu_N"/>
</dbReference>